<gene>
    <name evidence="1" type="ORF">IAB94_01070</name>
</gene>
<evidence type="ECO:0008006" key="3">
    <source>
        <dbReference type="Google" id="ProtNLM"/>
    </source>
</evidence>
<proteinExistence type="predicted"/>
<dbReference type="Pfam" id="PF11731">
    <property type="entry name" value="Cdd1"/>
    <property type="match status" value="1"/>
</dbReference>
<dbReference type="AlphaFoldDB" id="A0A9D1J8P2"/>
<reference evidence="1" key="2">
    <citation type="journal article" date="2021" name="PeerJ">
        <title>Extensive microbial diversity within the chicken gut microbiome revealed by metagenomics and culture.</title>
        <authorList>
            <person name="Gilroy R."/>
            <person name="Ravi A."/>
            <person name="Getino M."/>
            <person name="Pursley I."/>
            <person name="Horton D.L."/>
            <person name="Alikhan N.F."/>
            <person name="Baker D."/>
            <person name="Gharbi K."/>
            <person name="Hall N."/>
            <person name="Watson M."/>
            <person name="Adriaenssens E.M."/>
            <person name="Foster-Nyarko E."/>
            <person name="Jarju S."/>
            <person name="Secka A."/>
            <person name="Antonio M."/>
            <person name="Oren A."/>
            <person name="Chaudhuri R.R."/>
            <person name="La Ragione R."/>
            <person name="Hildebrand F."/>
            <person name="Pallen M.J."/>
        </authorList>
    </citation>
    <scope>NUCLEOTIDE SEQUENCE</scope>
    <source>
        <strain evidence="1">ChiW16-3235</strain>
    </source>
</reference>
<sequence length="177" mass="19814">MGELSKIPNIGKQTERDLIEMGYTTAQSLKGKTGEQLYAEECALRGFTLDRCQLYLLRAVAYFVNTPNPDPQKLKWWFWMDEFVQPSPCGAVCIECGFYPSQCAGCAKIKGKVHWLAYTGQDICAVYDCCVNGKKLQNCGGCECLPCEKFTKDPTISDEQNAANLQKMVTRLKGQKV</sequence>
<accession>A0A9D1J8P2</accession>
<protein>
    <recommendedName>
        <fullName evidence="3">DUF4332 domain-containing protein</fullName>
    </recommendedName>
</protein>
<evidence type="ECO:0000313" key="2">
    <source>
        <dbReference type="Proteomes" id="UP000823913"/>
    </source>
</evidence>
<dbReference type="Proteomes" id="UP000823913">
    <property type="component" value="Unassembled WGS sequence"/>
</dbReference>
<comment type="caution">
    <text evidence="1">The sequence shown here is derived from an EMBL/GenBank/DDBJ whole genome shotgun (WGS) entry which is preliminary data.</text>
</comment>
<organism evidence="1 2">
    <name type="scientific">Candidatus Coproplasma avicola</name>
    <dbReference type="NCBI Taxonomy" id="2840744"/>
    <lineage>
        <taxon>Bacteria</taxon>
        <taxon>Bacillati</taxon>
        <taxon>Bacillota</taxon>
        <taxon>Clostridia</taxon>
        <taxon>Eubacteriales</taxon>
        <taxon>Candidatus Coproplasma</taxon>
    </lineage>
</organism>
<reference evidence="1" key="1">
    <citation type="submission" date="2020-10" db="EMBL/GenBank/DDBJ databases">
        <authorList>
            <person name="Gilroy R."/>
        </authorList>
    </citation>
    <scope>NUCLEOTIDE SEQUENCE</scope>
    <source>
        <strain evidence="1">ChiW16-3235</strain>
    </source>
</reference>
<name>A0A9D1J8P2_9FIRM</name>
<dbReference type="EMBL" id="DVHK01000022">
    <property type="protein sequence ID" value="HIR66620.1"/>
    <property type="molecule type" value="Genomic_DNA"/>
</dbReference>
<evidence type="ECO:0000313" key="1">
    <source>
        <dbReference type="EMBL" id="HIR66620.1"/>
    </source>
</evidence>
<dbReference type="InterPro" id="IPR021725">
    <property type="entry name" value="Cdd1"/>
</dbReference>